<evidence type="ECO:0008006" key="4">
    <source>
        <dbReference type="Google" id="ProtNLM"/>
    </source>
</evidence>
<dbReference type="SUPFAM" id="SSF56300">
    <property type="entry name" value="Metallo-dependent phosphatases"/>
    <property type="match status" value="1"/>
</dbReference>
<organism evidence="3">
    <name type="scientific">bioreactor metagenome</name>
    <dbReference type="NCBI Taxonomy" id="1076179"/>
    <lineage>
        <taxon>unclassified sequences</taxon>
        <taxon>metagenomes</taxon>
        <taxon>ecological metagenomes</taxon>
    </lineage>
</organism>
<evidence type="ECO:0000256" key="1">
    <source>
        <dbReference type="ARBA" id="ARBA00022729"/>
    </source>
</evidence>
<dbReference type="InterPro" id="IPR029052">
    <property type="entry name" value="Metallo-depent_PP-like"/>
</dbReference>
<dbReference type="AlphaFoldDB" id="A0A645BL51"/>
<accession>A0A645BL51</accession>
<dbReference type="PANTHER" id="PTHR10161:SF14">
    <property type="entry name" value="TARTRATE-RESISTANT ACID PHOSPHATASE TYPE 5"/>
    <property type="match status" value="1"/>
</dbReference>
<name>A0A645BL51_9ZZZZ</name>
<proteinExistence type="predicted"/>
<comment type="caution">
    <text evidence="3">The sequence shown here is derived from an EMBL/GenBank/DDBJ whole genome shotgun (WGS) entry which is preliminary data.</text>
</comment>
<keyword evidence="2" id="KW-0378">Hydrolase</keyword>
<dbReference type="InterPro" id="IPR051558">
    <property type="entry name" value="Metallophosphoesterase_PAP"/>
</dbReference>
<gene>
    <name evidence="3" type="ORF">SDC9_112931</name>
</gene>
<evidence type="ECO:0000256" key="2">
    <source>
        <dbReference type="ARBA" id="ARBA00022801"/>
    </source>
</evidence>
<reference evidence="3" key="1">
    <citation type="submission" date="2019-08" db="EMBL/GenBank/DDBJ databases">
        <authorList>
            <person name="Kucharzyk K."/>
            <person name="Murdoch R.W."/>
            <person name="Higgins S."/>
            <person name="Loffler F."/>
        </authorList>
    </citation>
    <scope>NUCLEOTIDE SEQUENCE</scope>
</reference>
<dbReference type="Gene3D" id="3.60.21.10">
    <property type="match status" value="1"/>
</dbReference>
<dbReference type="PANTHER" id="PTHR10161">
    <property type="entry name" value="TARTRATE-RESISTANT ACID PHOSPHATASE TYPE 5"/>
    <property type="match status" value="1"/>
</dbReference>
<evidence type="ECO:0000313" key="3">
    <source>
        <dbReference type="EMBL" id="MPM66027.1"/>
    </source>
</evidence>
<dbReference type="EMBL" id="VSSQ01020846">
    <property type="protein sequence ID" value="MPM66027.1"/>
    <property type="molecule type" value="Genomic_DNA"/>
</dbReference>
<protein>
    <recommendedName>
        <fullName evidence="4">Calcineurin-like phosphoesterase domain-containing protein</fullName>
    </recommendedName>
</protein>
<dbReference type="GO" id="GO:0016787">
    <property type="term" value="F:hydrolase activity"/>
    <property type="evidence" value="ECO:0007669"/>
    <property type="project" value="UniProtKB-KW"/>
</dbReference>
<sequence length="78" mass="8660">MYVCGHIHNFQHIRMNGSNIDYVVNSAGSLARKVKPVEGTLFCSPEPGFAVCTATKNTLDLRMIDKKGNILHTVSRQK</sequence>
<keyword evidence="1" id="KW-0732">Signal</keyword>